<dbReference type="STRING" id="1856405.BFC17_04530"/>
<dbReference type="Proteomes" id="UP000176037">
    <property type="component" value="Unassembled WGS sequence"/>
</dbReference>
<feature type="region of interest" description="Disordered" evidence="5">
    <location>
        <begin position="416"/>
        <end position="435"/>
    </location>
</feature>
<feature type="transmembrane region" description="Helical" evidence="6">
    <location>
        <begin position="80"/>
        <end position="99"/>
    </location>
</feature>
<dbReference type="GO" id="GO:0005886">
    <property type="term" value="C:plasma membrane"/>
    <property type="evidence" value="ECO:0007669"/>
    <property type="project" value="TreeGrafter"/>
</dbReference>
<dbReference type="AlphaFoldDB" id="A0A1E8FCA4"/>
<proteinExistence type="predicted"/>
<dbReference type="InterPro" id="IPR023408">
    <property type="entry name" value="MscS_beta-dom_sf"/>
</dbReference>
<keyword evidence="3 6" id="KW-1133">Transmembrane helix</keyword>
<evidence type="ECO:0000256" key="5">
    <source>
        <dbReference type="SAM" id="MobiDB-lite"/>
    </source>
</evidence>
<dbReference type="RefSeq" id="WP_070177905.1">
    <property type="nucleotide sequence ID" value="NZ_BMJR01000002.1"/>
</dbReference>
<evidence type="ECO:0000313" key="9">
    <source>
        <dbReference type="Proteomes" id="UP000176037"/>
    </source>
</evidence>
<evidence type="ECO:0000256" key="4">
    <source>
        <dbReference type="ARBA" id="ARBA00023136"/>
    </source>
</evidence>
<name>A0A1E8FCA4_9ALTE</name>
<dbReference type="InterPro" id="IPR030192">
    <property type="entry name" value="YbdG"/>
</dbReference>
<comment type="caution">
    <text evidence="8">The sequence shown here is derived from an EMBL/GenBank/DDBJ whole genome shotgun (WGS) entry which is preliminary data.</text>
</comment>
<dbReference type="Gene3D" id="2.30.30.60">
    <property type="match status" value="1"/>
</dbReference>
<feature type="transmembrane region" description="Helical" evidence="6">
    <location>
        <begin position="111"/>
        <end position="130"/>
    </location>
</feature>
<organism evidence="8 9">
    <name type="scientific">Alteromonas lipolytica</name>
    <dbReference type="NCBI Taxonomy" id="1856405"/>
    <lineage>
        <taxon>Bacteria</taxon>
        <taxon>Pseudomonadati</taxon>
        <taxon>Pseudomonadota</taxon>
        <taxon>Gammaproteobacteria</taxon>
        <taxon>Alteromonadales</taxon>
        <taxon>Alteromonadaceae</taxon>
        <taxon>Alteromonas/Salinimonas group</taxon>
        <taxon>Alteromonas</taxon>
    </lineage>
</organism>
<dbReference type="GO" id="GO:0008381">
    <property type="term" value="F:mechanosensitive monoatomic ion channel activity"/>
    <property type="evidence" value="ECO:0007669"/>
    <property type="project" value="InterPro"/>
</dbReference>
<keyword evidence="2 6" id="KW-0812">Transmembrane</keyword>
<feature type="compositionally biased region" description="Basic and acidic residues" evidence="5">
    <location>
        <begin position="425"/>
        <end position="435"/>
    </location>
</feature>
<feature type="transmembrane region" description="Helical" evidence="6">
    <location>
        <begin position="151"/>
        <end position="168"/>
    </location>
</feature>
<sequence length="435" mass="49011">MVTAETLRESLVELLKQVDTNVVLNGSLYNSFALILIIVLAMSGLLVSRLVLNSVVSRWILKSKTHWDDALHSHGFFKRLIHLAPALIMFASTHALLVTDSLLYTVLVKASLLYLMAVAALSVSALLNTFEDWYNSTPFASQASITGFIQVAKLVLFIVLMLLSVSLIVERSPLLLLSGLTAIAAVLLLIFRDTILGFVAGIQITANRLFTNGDWIQVDKFGVDGEIIELGLTNVKVRNWDNTISTIPTYSLTNEAIKNWRGMQESGGRRIKRAVYIDIHSIHLYDEKSLQKVAKIRFIADYIQSKIEELQRYHKDHSIDEGDLLNRRALTNIGTFRAYLEAYLLKHPKINQDMTLMVRQLPPNELGLPLEIYCFCRDKSWVAYEKVQADIFDHIMAMLPLFDLRAYQRDSHLAALAGPSAQQRETPDTPEAVKD</sequence>
<dbReference type="Pfam" id="PF00924">
    <property type="entry name" value="MS_channel_2nd"/>
    <property type="match status" value="1"/>
</dbReference>
<evidence type="ECO:0000256" key="6">
    <source>
        <dbReference type="SAM" id="Phobius"/>
    </source>
</evidence>
<keyword evidence="4 6" id="KW-0472">Membrane</keyword>
<dbReference type="SUPFAM" id="SSF50182">
    <property type="entry name" value="Sm-like ribonucleoproteins"/>
    <property type="match status" value="1"/>
</dbReference>
<evidence type="ECO:0000259" key="7">
    <source>
        <dbReference type="Pfam" id="PF00924"/>
    </source>
</evidence>
<evidence type="ECO:0000256" key="3">
    <source>
        <dbReference type="ARBA" id="ARBA00022989"/>
    </source>
</evidence>
<dbReference type="InterPro" id="IPR010920">
    <property type="entry name" value="LSM_dom_sf"/>
</dbReference>
<accession>A0A1E8FCA4</accession>
<evidence type="ECO:0000256" key="2">
    <source>
        <dbReference type="ARBA" id="ARBA00022692"/>
    </source>
</evidence>
<dbReference type="GO" id="GO:0071470">
    <property type="term" value="P:cellular response to osmotic stress"/>
    <property type="evidence" value="ECO:0007669"/>
    <property type="project" value="InterPro"/>
</dbReference>
<comment type="subcellular location">
    <subcellularLocation>
        <location evidence="1">Membrane</location>
    </subcellularLocation>
</comment>
<dbReference type="PANTHER" id="PTHR30414:SF0">
    <property type="entry name" value="MINICONDUCTANCE MECHANOSENSITIVE CHANNEL YBDG"/>
    <property type="match status" value="1"/>
</dbReference>
<dbReference type="InterPro" id="IPR006685">
    <property type="entry name" value="MscS_channel_2nd"/>
</dbReference>
<keyword evidence="9" id="KW-1185">Reference proteome</keyword>
<evidence type="ECO:0000256" key="1">
    <source>
        <dbReference type="ARBA" id="ARBA00004370"/>
    </source>
</evidence>
<feature type="domain" description="Mechanosensitive ion channel MscS" evidence="7">
    <location>
        <begin position="193"/>
        <end position="261"/>
    </location>
</feature>
<dbReference type="OrthoDB" id="9775207at2"/>
<feature type="transmembrane region" description="Helical" evidence="6">
    <location>
        <begin position="32"/>
        <end position="52"/>
    </location>
</feature>
<reference evidence="8 9" key="1">
    <citation type="submission" date="2016-09" db="EMBL/GenBank/DDBJ databases">
        <title>Alteromonas lipolytica, a new species isolated from sea water.</title>
        <authorList>
            <person name="Wu Y.-H."/>
            <person name="Cheng H."/>
            <person name="Xu X.-W."/>
        </authorList>
    </citation>
    <scope>NUCLEOTIDE SEQUENCE [LARGE SCALE GENOMIC DNA]</scope>
    <source>
        <strain evidence="8 9">JW12</strain>
    </source>
</reference>
<gene>
    <name evidence="8" type="ORF">BFC17_04530</name>
</gene>
<protein>
    <submittedName>
        <fullName evidence="8">Mechanosensitive ion channel protein MscS</fullName>
    </submittedName>
</protein>
<evidence type="ECO:0000313" key="8">
    <source>
        <dbReference type="EMBL" id="OFI33529.1"/>
    </source>
</evidence>
<dbReference type="PANTHER" id="PTHR30414">
    <property type="entry name" value="MINICONDUCTANCE MECHANOSENSITIVE CHANNEL YBDG"/>
    <property type="match status" value="1"/>
</dbReference>
<feature type="transmembrane region" description="Helical" evidence="6">
    <location>
        <begin position="174"/>
        <end position="191"/>
    </location>
</feature>
<dbReference type="EMBL" id="MJIC01000015">
    <property type="protein sequence ID" value="OFI33529.1"/>
    <property type="molecule type" value="Genomic_DNA"/>
</dbReference>